<dbReference type="PROSITE" id="PS50885">
    <property type="entry name" value="HAMP"/>
    <property type="match status" value="1"/>
</dbReference>
<dbReference type="InterPro" id="IPR050980">
    <property type="entry name" value="2C_sensor_his_kinase"/>
</dbReference>
<name>A0ABU9CBV1_9BURK</name>
<proteinExistence type="predicted"/>
<comment type="caution">
    <text evidence="9">The sequence shown here is derived from an EMBL/GenBank/DDBJ whole genome shotgun (WGS) entry which is preliminary data.</text>
</comment>
<keyword evidence="3" id="KW-0808">Transferase</keyword>
<keyword evidence="7" id="KW-0472">Membrane</keyword>
<dbReference type="EMBL" id="JBBUTH010000001">
    <property type="protein sequence ID" value="MEK8049362.1"/>
    <property type="molecule type" value="Genomic_DNA"/>
</dbReference>
<evidence type="ECO:0000256" key="5">
    <source>
        <dbReference type="ARBA" id="ARBA00022777"/>
    </source>
</evidence>
<keyword evidence="7" id="KW-1133">Transmembrane helix</keyword>
<dbReference type="CDD" id="cd06225">
    <property type="entry name" value="HAMP"/>
    <property type="match status" value="1"/>
</dbReference>
<dbReference type="Pfam" id="PF00672">
    <property type="entry name" value="HAMP"/>
    <property type="match status" value="1"/>
</dbReference>
<dbReference type="RefSeq" id="WP_341409030.1">
    <property type="nucleotide sequence ID" value="NZ_JBBUTH010000001.1"/>
</dbReference>
<comment type="catalytic activity">
    <reaction evidence="1">
        <text>ATP + protein L-histidine = ADP + protein N-phospho-L-histidine.</text>
        <dbReference type="EC" id="2.7.13.3"/>
    </reaction>
</comment>
<keyword evidence="10" id="KW-1185">Reference proteome</keyword>
<dbReference type="Gene3D" id="6.10.340.10">
    <property type="match status" value="1"/>
</dbReference>
<dbReference type="EC" id="2.7.13.3" evidence="2"/>
<evidence type="ECO:0000259" key="8">
    <source>
        <dbReference type="PROSITE" id="PS50885"/>
    </source>
</evidence>
<keyword evidence="4" id="KW-0547">Nucleotide-binding</keyword>
<dbReference type="PANTHER" id="PTHR44936:SF10">
    <property type="entry name" value="SENSOR PROTEIN RSTB"/>
    <property type="match status" value="1"/>
</dbReference>
<keyword evidence="7" id="KW-0812">Transmembrane</keyword>
<dbReference type="SMART" id="SM00304">
    <property type="entry name" value="HAMP"/>
    <property type="match status" value="1"/>
</dbReference>
<evidence type="ECO:0000313" key="10">
    <source>
        <dbReference type="Proteomes" id="UP001365405"/>
    </source>
</evidence>
<sequence length="290" mass="31839">MKLLVKFNLIFVSVVAVGVAVSGWIARDLLQNTAREEVLNSARLLMENALAVRSYTSNQIAGLLEEQLQTKFLPQAVPSYSATEVQNALHSKYPAFAYKEATLNPTNPRDRADGWEVDIVQQFRNNAELKEFSGTRDTPAGPSLYVSRPLRITNAACLRCHSSVEAAPKTLVDRYGPANGFGWQFNEVVGAQIVSVPMAVPLARADRAFNVFITAQLGIFAAVGVVLNLMIWWVVVRPVTRLSTLADRVSQGDLEAPEFDARSRDEIGVLAASFARMRASVVQAMKMLEA</sequence>
<feature type="transmembrane region" description="Helical" evidence="7">
    <location>
        <begin position="6"/>
        <end position="26"/>
    </location>
</feature>
<keyword evidence="5" id="KW-0418">Kinase</keyword>
<dbReference type="Pfam" id="PF11845">
    <property type="entry name" value="Tll0287-like"/>
    <property type="match status" value="1"/>
</dbReference>
<gene>
    <name evidence="9" type="ORF">AACH10_03830</name>
</gene>
<evidence type="ECO:0000256" key="4">
    <source>
        <dbReference type="ARBA" id="ARBA00022741"/>
    </source>
</evidence>
<evidence type="ECO:0000256" key="3">
    <source>
        <dbReference type="ARBA" id="ARBA00022679"/>
    </source>
</evidence>
<evidence type="ECO:0000256" key="7">
    <source>
        <dbReference type="SAM" id="Phobius"/>
    </source>
</evidence>
<keyword evidence="6" id="KW-0067">ATP-binding</keyword>
<evidence type="ECO:0000313" key="9">
    <source>
        <dbReference type="EMBL" id="MEK8049362.1"/>
    </source>
</evidence>
<dbReference type="Proteomes" id="UP001365405">
    <property type="component" value="Unassembled WGS sequence"/>
</dbReference>
<accession>A0ABU9CBV1</accession>
<feature type="transmembrane region" description="Helical" evidence="7">
    <location>
        <begin position="208"/>
        <end position="235"/>
    </location>
</feature>
<evidence type="ECO:0000256" key="2">
    <source>
        <dbReference type="ARBA" id="ARBA00012438"/>
    </source>
</evidence>
<evidence type="ECO:0000256" key="6">
    <source>
        <dbReference type="ARBA" id="ARBA00022840"/>
    </source>
</evidence>
<dbReference type="PANTHER" id="PTHR44936">
    <property type="entry name" value="SENSOR PROTEIN CREC"/>
    <property type="match status" value="1"/>
</dbReference>
<dbReference type="InterPro" id="IPR003660">
    <property type="entry name" value="HAMP_dom"/>
</dbReference>
<protein>
    <recommendedName>
        <fullName evidence="2">histidine kinase</fullName>
        <ecNumber evidence="2">2.7.13.3</ecNumber>
    </recommendedName>
</protein>
<dbReference type="SUPFAM" id="SSF158472">
    <property type="entry name" value="HAMP domain-like"/>
    <property type="match status" value="1"/>
</dbReference>
<organism evidence="9 10">
    <name type="scientific">Pseudaquabacterium inlustre</name>
    <dbReference type="NCBI Taxonomy" id="2984192"/>
    <lineage>
        <taxon>Bacteria</taxon>
        <taxon>Pseudomonadati</taxon>
        <taxon>Pseudomonadota</taxon>
        <taxon>Betaproteobacteria</taxon>
        <taxon>Burkholderiales</taxon>
        <taxon>Sphaerotilaceae</taxon>
        <taxon>Pseudaquabacterium</taxon>
    </lineage>
</organism>
<feature type="domain" description="HAMP" evidence="8">
    <location>
        <begin position="233"/>
        <end position="286"/>
    </location>
</feature>
<dbReference type="InterPro" id="IPR021796">
    <property type="entry name" value="Tll0287-like_dom"/>
</dbReference>
<evidence type="ECO:0000256" key="1">
    <source>
        <dbReference type="ARBA" id="ARBA00000085"/>
    </source>
</evidence>
<reference evidence="9 10" key="1">
    <citation type="submission" date="2024-04" db="EMBL/GenBank/DDBJ databases">
        <title>Novel species of the genus Ideonella isolated from streams.</title>
        <authorList>
            <person name="Lu H."/>
        </authorList>
    </citation>
    <scope>NUCLEOTIDE SEQUENCE [LARGE SCALE GENOMIC DNA]</scope>
    <source>
        <strain evidence="9 10">DXS22W</strain>
    </source>
</reference>